<dbReference type="STRING" id="871652.SAMN04515673_104203"/>
<dbReference type="EMBL" id="FOYI01000004">
    <property type="protein sequence ID" value="SFR07265.1"/>
    <property type="molecule type" value="Genomic_DNA"/>
</dbReference>
<sequence length="171" mass="17312">MMERFTGIYSGTVMGTPDPEQIGRIQVIVPNVTGLGVSTWAAPCFPMGGINQGFFTVPQPGTGVYVMYLDGDPDYPVWMGTFPGSVADKPALANTVPPAISAVTVQTLAKNGIVVADAGGPMGVGGITLQSTTGATIAINDTGIFINNGKGAAITLVGPTVDINAGALTVI</sequence>
<organism evidence="2 3">
    <name type="scientific">Poseidonocella sedimentorum</name>
    <dbReference type="NCBI Taxonomy" id="871652"/>
    <lineage>
        <taxon>Bacteria</taxon>
        <taxon>Pseudomonadati</taxon>
        <taxon>Pseudomonadota</taxon>
        <taxon>Alphaproteobacteria</taxon>
        <taxon>Rhodobacterales</taxon>
        <taxon>Roseobacteraceae</taxon>
        <taxon>Poseidonocella</taxon>
    </lineage>
</organism>
<protein>
    <recommendedName>
        <fullName evidence="1">Gp5/Type VI secretion system Vgr protein OB-fold domain-containing protein</fullName>
    </recommendedName>
</protein>
<dbReference type="InterPro" id="IPR037026">
    <property type="entry name" value="Vgr_OB-fold_dom_sf"/>
</dbReference>
<dbReference type="Gene3D" id="2.40.50.230">
    <property type="entry name" value="Gp5 N-terminal domain"/>
    <property type="match status" value="1"/>
</dbReference>
<dbReference type="InterPro" id="IPR006531">
    <property type="entry name" value="Gp5/Vgr_OB"/>
</dbReference>
<evidence type="ECO:0000313" key="3">
    <source>
        <dbReference type="Proteomes" id="UP000199302"/>
    </source>
</evidence>
<dbReference type="OrthoDB" id="9762420at2"/>
<dbReference type="SUPFAM" id="SSF69255">
    <property type="entry name" value="gp5 N-terminal domain-like"/>
    <property type="match status" value="1"/>
</dbReference>
<dbReference type="RefSeq" id="WP_092079078.1">
    <property type="nucleotide sequence ID" value="NZ_FOYI01000004.1"/>
</dbReference>
<name>A0A1I6DPB0_9RHOB</name>
<keyword evidence="3" id="KW-1185">Reference proteome</keyword>
<evidence type="ECO:0000259" key="1">
    <source>
        <dbReference type="Pfam" id="PF04717"/>
    </source>
</evidence>
<accession>A0A1I6DPB0</accession>
<dbReference type="Proteomes" id="UP000199302">
    <property type="component" value="Unassembled WGS sequence"/>
</dbReference>
<gene>
    <name evidence="2" type="ORF">SAMN04515673_104203</name>
</gene>
<evidence type="ECO:0000313" key="2">
    <source>
        <dbReference type="EMBL" id="SFR07265.1"/>
    </source>
</evidence>
<reference evidence="2 3" key="1">
    <citation type="submission" date="2016-10" db="EMBL/GenBank/DDBJ databases">
        <authorList>
            <person name="de Groot N.N."/>
        </authorList>
    </citation>
    <scope>NUCLEOTIDE SEQUENCE [LARGE SCALE GENOMIC DNA]</scope>
    <source>
        <strain evidence="3">KMM 9023,NRIC 0796,JCM 17311,KCTC 23692</strain>
    </source>
</reference>
<feature type="domain" description="Gp5/Type VI secretion system Vgr protein OB-fold" evidence="1">
    <location>
        <begin position="9"/>
        <end position="81"/>
    </location>
</feature>
<dbReference type="Pfam" id="PF04717">
    <property type="entry name" value="Phage_base_V"/>
    <property type="match status" value="1"/>
</dbReference>
<proteinExistence type="predicted"/>
<dbReference type="AlphaFoldDB" id="A0A1I6DPB0"/>